<protein>
    <submittedName>
        <fullName evidence="2">Uncharacterized protein</fullName>
    </submittedName>
</protein>
<dbReference type="EMBL" id="HG670707">
    <property type="protein sequence ID" value="CDI77628.1"/>
    <property type="molecule type" value="Genomic_DNA"/>
</dbReference>
<feature type="region of interest" description="Disordered" evidence="1">
    <location>
        <begin position="24"/>
        <end position="49"/>
    </location>
</feature>
<reference evidence="2" key="2">
    <citation type="submission" date="2013-10" db="EMBL/GenBank/DDBJ databases">
        <authorList>
            <person name="Aslett M."/>
        </authorList>
    </citation>
    <scope>NUCLEOTIDE SEQUENCE</scope>
    <source>
        <strain evidence="2">Houghton</strain>
    </source>
</reference>
<organism evidence="2 3">
    <name type="scientific">Eimeria acervulina</name>
    <name type="common">Coccidian parasite</name>
    <dbReference type="NCBI Taxonomy" id="5801"/>
    <lineage>
        <taxon>Eukaryota</taxon>
        <taxon>Sar</taxon>
        <taxon>Alveolata</taxon>
        <taxon>Apicomplexa</taxon>
        <taxon>Conoidasida</taxon>
        <taxon>Coccidia</taxon>
        <taxon>Eucoccidiorida</taxon>
        <taxon>Eimeriorina</taxon>
        <taxon>Eimeriidae</taxon>
        <taxon>Eimeria</taxon>
    </lineage>
</organism>
<gene>
    <name evidence="2" type="ORF">EAH_00025800</name>
</gene>
<dbReference type="OrthoDB" id="365077at2759"/>
<sequence length="172" mass="19179">MSLGDLIQDAAAWVTEEIRKSLDDFNEENTPGGPSASYSPTYQQNRRVQRPVTKAVNLEALLNWQEAKLELEDGSERRSQSPTAYTPEASTATHTPTGASGLHACIKSEEKPLIAFPVDLNVNKRIYIFEGDICALRTDCIMCFTTDGFTGSDEFSRRLLSSKLKENAFKWL</sequence>
<dbReference type="GeneID" id="25270650"/>
<reference evidence="2" key="1">
    <citation type="submission" date="2013-10" db="EMBL/GenBank/DDBJ databases">
        <title>Genomic analysis of the causative agents of coccidiosis in chickens.</title>
        <authorList>
            <person name="Reid A.J."/>
            <person name="Blake D."/>
            <person name="Billington K."/>
            <person name="Browne H."/>
            <person name="Dunn M."/>
            <person name="Hung S."/>
            <person name="Kawahara F."/>
            <person name="Miranda-Saavedra D."/>
            <person name="Mourier T."/>
            <person name="Nagra H."/>
            <person name="Otto T.D."/>
            <person name="Rawlings N."/>
            <person name="Sanchez A."/>
            <person name="Sanders M."/>
            <person name="Subramaniam C."/>
            <person name="Tay Y."/>
            <person name="Dear P."/>
            <person name="Doerig C."/>
            <person name="Gruber A."/>
            <person name="Parkinson J."/>
            <person name="Shirley M."/>
            <person name="Wan K.L."/>
            <person name="Berriman M."/>
            <person name="Tomley F."/>
            <person name="Pain A."/>
        </authorList>
    </citation>
    <scope>NUCLEOTIDE SEQUENCE</scope>
    <source>
        <strain evidence="2">Houghton</strain>
    </source>
</reference>
<keyword evidence="3" id="KW-1185">Reference proteome</keyword>
<dbReference type="AlphaFoldDB" id="U6GE73"/>
<feature type="compositionally biased region" description="Polar residues" evidence="1">
    <location>
        <begin position="80"/>
        <end position="98"/>
    </location>
</feature>
<evidence type="ECO:0000313" key="2">
    <source>
        <dbReference type="EMBL" id="CDI77628.1"/>
    </source>
</evidence>
<dbReference type="VEuPathDB" id="ToxoDB:EAH_00025800"/>
<proteinExistence type="predicted"/>
<feature type="compositionally biased region" description="Polar residues" evidence="1">
    <location>
        <begin position="36"/>
        <end position="46"/>
    </location>
</feature>
<feature type="region of interest" description="Disordered" evidence="1">
    <location>
        <begin position="71"/>
        <end position="98"/>
    </location>
</feature>
<dbReference type="RefSeq" id="XP_013252053.1">
    <property type="nucleotide sequence ID" value="XM_013396599.1"/>
</dbReference>
<evidence type="ECO:0000256" key="1">
    <source>
        <dbReference type="SAM" id="MobiDB-lite"/>
    </source>
</evidence>
<evidence type="ECO:0000313" key="3">
    <source>
        <dbReference type="Proteomes" id="UP000018050"/>
    </source>
</evidence>
<dbReference type="Gene3D" id="3.40.220.10">
    <property type="entry name" value="Leucine Aminopeptidase, subunit E, domain 1"/>
    <property type="match status" value="1"/>
</dbReference>
<dbReference type="Proteomes" id="UP000018050">
    <property type="component" value="Unassembled WGS sequence"/>
</dbReference>
<dbReference type="InterPro" id="IPR043472">
    <property type="entry name" value="Macro_dom-like"/>
</dbReference>
<name>U6GE73_EIMAC</name>
<accession>U6GE73</accession>